<dbReference type="CDD" id="cd02027">
    <property type="entry name" value="APSK"/>
    <property type="match status" value="1"/>
</dbReference>
<organism evidence="9 10">
    <name type="scientific">Oceanospirillum sediminis</name>
    <dbReference type="NCBI Taxonomy" id="2760088"/>
    <lineage>
        <taxon>Bacteria</taxon>
        <taxon>Pseudomonadati</taxon>
        <taxon>Pseudomonadota</taxon>
        <taxon>Gammaproteobacteria</taxon>
        <taxon>Oceanospirillales</taxon>
        <taxon>Oceanospirillaceae</taxon>
        <taxon>Oceanospirillum</taxon>
    </lineage>
</organism>
<dbReference type="SUPFAM" id="SSF52540">
    <property type="entry name" value="P-loop containing nucleoside triphosphate hydrolases"/>
    <property type="match status" value="1"/>
</dbReference>
<dbReference type="PANTHER" id="PTHR42700:SF3">
    <property type="entry name" value="BIFUNCTIONAL SAT_APS KINASE-RELATED"/>
    <property type="match status" value="1"/>
</dbReference>
<dbReference type="GO" id="GO:0010134">
    <property type="term" value="P:sulfate assimilation via adenylyl sulfate reduction"/>
    <property type="evidence" value="ECO:0007669"/>
    <property type="project" value="TreeGrafter"/>
</dbReference>
<gene>
    <name evidence="9" type="primary">cysC</name>
    <name evidence="9" type="ORF">H4O21_02730</name>
</gene>
<dbReference type="UniPathway" id="UPA00140">
    <property type="reaction ID" value="UER00205"/>
</dbReference>
<evidence type="ECO:0000256" key="4">
    <source>
        <dbReference type="ARBA" id="ARBA00022679"/>
    </source>
</evidence>
<dbReference type="NCBIfam" id="TIGR00455">
    <property type="entry name" value="apsK"/>
    <property type="match status" value="1"/>
</dbReference>
<feature type="domain" description="APS kinase" evidence="8">
    <location>
        <begin position="15"/>
        <end position="160"/>
    </location>
</feature>
<evidence type="ECO:0000256" key="5">
    <source>
        <dbReference type="ARBA" id="ARBA00022741"/>
    </source>
</evidence>
<evidence type="ECO:0000256" key="3">
    <source>
        <dbReference type="ARBA" id="ARBA00012121"/>
    </source>
</evidence>
<keyword evidence="4 7" id="KW-0808">Transferase</keyword>
<dbReference type="GO" id="GO:0070814">
    <property type="term" value="P:hydrogen sulfide biosynthetic process"/>
    <property type="evidence" value="ECO:0007669"/>
    <property type="project" value="UniProtKB-UniPathway"/>
</dbReference>
<dbReference type="Pfam" id="PF01583">
    <property type="entry name" value="APS_kinase"/>
    <property type="match status" value="1"/>
</dbReference>
<dbReference type="GO" id="GO:0005737">
    <property type="term" value="C:cytoplasm"/>
    <property type="evidence" value="ECO:0007669"/>
    <property type="project" value="TreeGrafter"/>
</dbReference>
<dbReference type="GO" id="GO:0004020">
    <property type="term" value="F:adenylylsulfate kinase activity"/>
    <property type="evidence" value="ECO:0007669"/>
    <property type="project" value="UniProtKB-EC"/>
</dbReference>
<keyword evidence="6 7" id="KW-0067">ATP-binding</keyword>
<dbReference type="InterPro" id="IPR027417">
    <property type="entry name" value="P-loop_NTPase"/>
</dbReference>
<protein>
    <recommendedName>
        <fullName evidence="3 7">Adenylyl-sulfate kinase</fullName>
        <ecNumber evidence="3 7">2.7.1.25</ecNumber>
    </recommendedName>
</protein>
<accession>A0A839IK24</accession>
<dbReference type="EC" id="2.7.1.25" evidence="3 7"/>
<comment type="pathway">
    <text evidence="2 7">Sulfur metabolism; hydrogen sulfide biosynthesis; sulfite from sulfate: step 2/3.</text>
</comment>
<dbReference type="InterPro" id="IPR059117">
    <property type="entry name" value="APS_kinase_dom"/>
</dbReference>
<dbReference type="Proteomes" id="UP000565262">
    <property type="component" value="Unassembled WGS sequence"/>
</dbReference>
<evidence type="ECO:0000256" key="2">
    <source>
        <dbReference type="ARBA" id="ARBA00004806"/>
    </source>
</evidence>
<dbReference type="Gene3D" id="3.40.50.300">
    <property type="entry name" value="P-loop containing nucleotide triphosphate hydrolases"/>
    <property type="match status" value="1"/>
</dbReference>
<dbReference type="NCBIfam" id="NF003013">
    <property type="entry name" value="PRK03846.1"/>
    <property type="match status" value="1"/>
</dbReference>
<dbReference type="InterPro" id="IPR002891">
    <property type="entry name" value="APS"/>
</dbReference>
<sequence>MAPRPYYKQNQHARVYWLTGLSASGKSALATALKTQLTQSGVPAVVLDGDHLRDSLCSDLSLSEQDRKENIRRTGEVARLLQQNGIHAICALISPYRADRNAVRQRIPDGQFIEVYLSTPLKTCIRRDPKGLYQKALNGQIKGMTGIDAPYEAPEAPEFCFDTRFIQPEHIARLLV</sequence>
<dbReference type="AlphaFoldDB" id="A0A839IK24"/>
<evidence type="ECO:0000256" key="1">
    <source>
        <dbReference type="ARBA" id="ARBA00001823"/>
    </source>
</evidence>
<evidence type="ECO:0000256" key="6">
    <source>
        <dbReference type="ARBA" id="ARBA00022840"/>
    </source>
</evidence>
<dbReference type="InterPro" id="IPR050512">
    <property type="entry name" value="Sulf_AdTrans/APS_kinase"/>
</dbReference>
<dbReference type="EMBL" id="JACJFM010000002">
    <property type="protein sequence ID" value="MBB1485525.1"/>
    <property type="molecule type" value="Genomic_DNA"/>
</dbReference>
<dbReference type="GO" id="GO:0004781">
    <property type="term" value="F:sulfate adenylyltransferase (ATP) activity"/>
    <property type="evidence" value="ECO:0007669"/>
    <property type="project" value="TreeGrafter"/>
</dbReference>
<evidence type="ECO:0000313" key="9">
    <source>
        <dbReference type="EMBL" id="MBB1485525.1"/>
    </source>
</evidence>
<proteinExistence type="inferred from homology"/>
<evidence type="ECO:0000313" key="10">
    <source>
        <dbReference type="Proteomes" id="UP000565262"/>
    </source>
</evidence>
<keyword evidence="5 7" id="KW-0547">Nucleotide-binding</keyword>
<dbReference type="PANTHER" id="PTHR42700">
    <property type="entry name" value="SULFATE ADENYLYLTRANSFERASE"/>
    <property type="match status" value="1"/>
</dbReference>
<comment type="function">
    <text evidence="7">Catalyzes the synthesis of activated sulfate.</text>
</comment>
<keyword evidence="7 9" id="KW-0418">Kinase</keyword>
<evidence type="ECO:0000256" key="7">
    <source>
        <dbReference type="RuleBase" id="RU004347"/>
    </source>
</evidence>
<name>A0A839IK24_9GAMM</name>
<reference evidence="9 10" key="1">
    <citation type="submission" date="2020-08" db="EMBL/GenBank/DDBJ databases">
        <title>Oceanospirillum sp. nov. isolated from marine sediment.</title>
        <authorList>
            <person name="Ji X."/>
        </authorList>
    </citation>
    <scope>NUCLEOTIDE SEQUENCE [LARGE SCALE GENOMIC DNA]</scope>
    <source>
        <strain evidence="9 10">D5</strain>
    </source>
</reference>
<comment type="similarity">
    <text evidence="7">Belongs to the APS kinase family.</text>
</comment>
<keyword evidence="10" id="KW-1185">Reference proteome</keyword>
<comment type="caution">
    <text evidence="9">The sequence shown here is derived from an EMBL/GenBank/DDBJ whole genome shotgun (WGS) entry which is preliminary data.</text>
</comment>
<dbReference type="GO" id="GO:0019379">
    <property type="term" value="P:sulfate assimilation, phosphoadenylyl sulfate reduction by phosphoadenylyl-sulfate reductase (thioredoxin)"/>
    <property type="evidence" value="ECO:0007669"/>
    <property type="project" value="TreeGrafter"/>
</dbReference>
<comment type="catalytic activity">
    <reaction evidence="1 7">
        <text>adenosine 5'-phosphosulfate + ATP = 3'-phosphoadenylyl sulfate + ADP + H(+)</text>
        <dbReference type="Rhea" id="RHEA:24152"/>
        <dbReference type="ChEBI" id="CHEBI:15378"/>
        <dbReference type="ChEBI" id="CHEBI:30616"/>
        <dbReference type="ChEBI" id="CHEBI:58243"/>
        <dbReference type="ChEBI" id="CHEBI:58339"/>
        <dbReference type="ChEBI" id="CHEBI:456216"/>
        <dbReference type="EC" id="2.7.1.25"/>
    </reaction>
</comment>
<evidence type="ECO:0000259" key="8">
    <source>
        <dbReference type="Pfam" id="PF01583"/>
    </source>
</evidence>
<dbReference type="GO" id="GO:0005524">
    <property type="term" value="F:ATP binding"/>
    <property type="evidence" value="ECO:0007669"/>
    <property type="project" value="UniProtKB-KW"/>
</dbReference>